<dbReference type="PANTHER" id="PTHR42879">
    <property type="entry name" value="3-OXOACYL-(ACYL-CARRIER-PROTEIN) REDUCTASE"/>
    <property type="match status" value="1"/>
</dbReference>
<dbReference type="EC" id="1.1.1.100" evidence="2"/>
<evidence type="ECO:0000256" key="1">
    <source>
        <dbReference type="ARBA" id="ARBA00006484"/>
    </source>
</evidence>
<protein>
    <submittedName>
        <fullName evidence="2">3-oxoacyl-[acyl-carrier protein] reductase</fullName>
        <ecNumber evidence="2">1.1.1.100</ecNumber>
    </submittedName>
</protein>
<dbReference type="Proteomes" id="UP000050497">
    <property type="component" value="Unassembled WGS sequence"/>
</dbReference>
<name>A0A0P8A545_9HYPH</name>
<dbReference type="STRING" id="1653334.GA0071312_1077"/>
<keyword evidence="2" id="KW-0560">Oxidoreductase</keyword>
<dbReference type="InterPro" id="IPR036291">
    <property type="entry name" value="NAD(P)-bd_dom_sf"/>
</dbReference>
<dbReference type="SUPFAM" id="SSF51735">
    <property type="entry name" value="NAD(P)-binding Rossmann-fold domains"/>
    <property type="match status" value="1"/>
</dbReference>
<dbReference type="InterPro" id="IPR002347">
    <property type="entry name" value="SDR_fam"/>
</dbReference>
<proteinExistence type="inferred from homology"/>
<dbReference type="InterPro" id="IPR050259">
    <property type="entry name" value="SDR"/>
</dbReference>
<dbReference type="PRINTS" id="PR00081">
    <property type="entry name" value="GDHRDH"/>
</dbReference>
<dbReference type="AlphaFoldDB" id="A0A0P8A545"/>
<dbReference type="Gene3D" id="3.40.50.720">
    <property type="entry name" value="NAD(P)-binding Rossmann-like Domain"/>
    <property type="match status" value="1"/>
</dbReference>
<organism evidence="2 4">
    <name type="scientific">Saliniramus fredricksonii</name>
    <dbReference type="NCBI Taxonomy" id="1653334"/>
    <lineage>
        <taxon>Bacteria</taxon>
        <taxon>Pseudomonadati</taxon>
        <taxon>Pseudomonadota</taxon>
        <taxon>Alphaproteobacteria</taxon>
        <taxon>Hyphomicrobiales</taxon>
        <taxon>Salinarimonadaceae</taxon>
        <taxon>Saliniramus</taxon>
    </lineage>
</organism>
<dbReference type="GO" id="GO:0004316">
    <property type="term" value="F:3-oxoacyl-[acyl-carrier-protein] reductase (NADPH) activity"/>
    <property type="evidence" value="ECO:0007669"/>
    <property type="project" value="UniProtKB-EC"/>
</dbReference>
<dbReference type="Proteomes" id="UP000182800">
    <property type="component" value="Unassembled WGS sequence"/>
</dbReference>
<dbReference type="RefSeq" id="WP_074443888.1">
    <property type="nucleotide sequence ID" value="NZ_FMBM01000001.1"/>
</dbReference>
<sequence length="252" mass="25049">MRPELAGRTALITGASGGLGRACAEALALRGAALVINGRNAKALAEAAEALAGYGVAVTPVAGDVGEPAVRARLASGAIDILVANAGGPPPAAFAELDPDAFRVAFETNAIAMLDLARACLPDMRARGFGRIVTILSSAAIRPMPGLDASAGARAAVIAALRGPAREAARDGVTINHILPGPIATGRTEEYLASREAEAGGAAAARAALVEDLPAARLGKPEEVGALCGYLASPLAGFVTGQSVCIDGGRSI</sequence>
<accession>A0A0P8A545</accession>
<evidence type="ECO:0000313" key="4">
    <source>
        <dbReference type="Proteomes" id="UP000050497"/>
    </source>
</evidence>
<evidence type="ECO:0000313" key="2">
    <source>
        <dbReference type="EMBL" id="KPQ10359.1"/>
    </source>
</evidence>
<keyword evidence="5" id="KW-1185">Reference proteome</keyword>
<dbReference type="Pfam" id="PF13561">
    <property type="entry name" value="adh_short_C2"/>
    <property type="match status" value="1"/>
</dbReference>
<dbReference type="PANTHER" id="PTHR42879:SF6">
    <property type="entry name" value="NADPH-DEPENDENT REDUCTASE BACG"/>
    <property type="match status" value="1"/>
</dbReference>
<gene>
    <name evidence="2" type="primary">fabG-6</name>
    <name evidence="3" type="ORF">GA0071312_1077</name>
    <name evidence="2" type="ORF">HLUCCO17_11300</name>
</gene>
<dbReference type="EMBL" id="FMBM01000001">
    <property type="protein sequence ID" value="SCC79657.1"/>
    <property type="molecule type" value="Genomic_DNA"/>
</dbReference>
<comment type="similarity">
    <text evidence="1">Belongs to the short-chain dehydrogenases/reductases (SDR) family.</text>
</comment>
<reference evidence="2 4" key="1">
    <citation type="submission" date="2015-09" db="EMBL/GenBank/DDBJ databases">
        <title>Identification and resolution of microdiversity through metagenomic sequencing of parallel consortia.</title>
        <authorList>
            <person name="Nelson W.C."/>
            <person name="Romine M.F."/>
            <person name="Lindemann S.R."/>
        </authorList>
    </citation>
    <scope>NUCLEOTIDE SEQUENCE [LARGE SCALE GENOMIC DNA]</scope>
    <source>
        <strain evidence="2">HL-109</strain>
    </source>
</reference>
<evidence type="ECO:0000313" key="3">
    <source>
        <dbReference type="EMBL" id="SCC79657.1"/>
    </source>
</evidence>
<evidence type="ECO:0000313" key="5">
    <source>
        <dbReference type="Proteomes" id="UP000182800"/>
    </source>
</evidence>
<reference evidence="3 5" key="2">
    <citation type="submission" date="2016-08" db="EMBL/GenBank/DDBJ databases">
        <authorList>
            <person name="Varghese N."/>
            <person name="Submissions Spin"/>
        </authorList>
    </citation>
    <scope>NUCLEOTIDE SEQUENCE [LARGE SCALE GENOMIC DNA]</scope>
    <source>
        <strain evidence="3 5">HL-109</strain>
    </source>
</reference>
<dbReference type="EMBL" id="LJSX01000016">
    <property type="protein sequence ID" value="KPQ10359.1"/>
    <property type="molecule type" value="Genomic_DNA"/>
</dbReference>
<comment type="caution">
    <text evidence="2">The sequence shown here is derived from an EMBL/GenBank/DDBJ whole genome shotgun (WGS) entry which is preliminary data.</text>
</comment>